<evidence type="ECO:0008006" key="5">
    <source>
        <dbReference type="Google" id="ProtNLM"/>
    </source>
</evidence>
<dbReference type="GO" id="GO:0008017">
    <property type="term" value="F:microtubule binding"/>
    <property type="evidence" value="ECO:0007669"/>
    <property type="project" value="InterPro"/>
</dbReference>
<dbReference type="GO" id="GO:0051256">
    <property type="term" value="P:mitotic spindle midzone assembly"/>
    <property type="evidence" value="ECO:0007669"/>
    <property type="project" value="TreeGrafter"/>
</dbReference>
<organism evidence="3 4">
    <name type="scientific">Monascus purpureus</name>
    <name type="common">Red mold</name>
    <name type="synonym">Monascus anka</name>
    <dbReference type="NCBI Taxonomy" id="5098"/>
    <lineage>
        <taxon>Eukaryota</taxon>
        <taxon>Fungi</taxon>
        <taxon>Dikarya</taxon>
        <taxon>Ascomycota</taxon>
        <taxon>Pezizomycotina</taxon>
        <taxon>Eurotiomycetes</taxon>
        <taxon>Eurotiomycetidae</taxon>
        <taxon>Eurotiales</taxon>
        <taxon>Aspergillaceae</taxon>
        <taxon>Monascus</taxon>
    </lineage>
</organism>
<evidence type="ECO:0000256" key="2">
    <source>
        <dbReference type="SAM" id="MobiDB-lite"/>
    </source>
</evidence>
<feature type="region of interest" description="Disordered" evidence="2">
    <location>
        <begin position="712"/>
        <end position="734"/>
    </location>
</feature>
<keyword evidence="4" id="KW-1185">Reference proteome</keyword>
<feature type="compositionally biased region" description="Low complexity" evidence="2">
    <location>
        <begin position="471"/>
        <end position="481"/>
    </location>
</feature>
<dbReference type="EMBL" id="VIFY01000043">
    <property type="protein sequence ID" value="TQB73490.1"/>
    <property type="molecule type" value="Genomic_DNA"/>
</dbReference>
<dbReference type="OrthoDB" id="642895at2759"/>
<dbReference type="Pfam" id="PF03999">
    <property type="entry name" value="MAP65_ASE1"/>
    <property type="match status" value="1"/>
</dbReference>
<reference evidence="3 4" key="1">
    <citation type="submission" date="2019-06" db="EMBL/GenBank/DDBJ databases">
        <title>Wine fermentation using esterase from Monascus purpureus.</title>
        <authorList>
            <person name="Geng C."/>
            <person name="Zhang Y."/>
        </authorList>
    </citation>
    <scope>NUCLEOTIDE SEQUENCE [LARGE SCALE GENOMIC DNA]</scope>
    <source>
        <strain evidence="3">HQ1</strain>
    </source>
</reference>
<dbReference type="Proteomes" id="UP000319663">
    <property type="component" value="Unassembled WGS sequence"/>
</dbReference>
<comment type="caution">
    <text evidence="3">The sequence shown here is derived from an EMBL/GenBank/DDBJ whole genome shotgun (WGS) entry which is preliminary data.</text>
</comment>
<feature type="coiled-coil region" evidence="1">
    <location>
        <begin position="234"/>
        <end position="261"/>
    </location>
</feature>
<dbReference type="GO" id="GO:0005737">
    <property type="term" value="C:cytoplasm"/>
    <property type="evidence" value="ECO:0007669"/>
    <property type="project" value="TreeGrafter"/>
</dbReference>
<name>A0A507QZD5_MONPU</name>
<dbReference type="AlphaFoldDB" id="A0A507QZD5"/>
<feature type="compositionally biased region" description="Low complexity" evidence="2">
    <location>
        <begin position="625"/>
        <end position="641"/>
    </location>
</feature>
<gene>
    <name evidence="3" type="ORF">MPDQ_005800</name>
</gene>
<dbReference type="Gene3D" id="1.20.58.1520">
    <property type="match status" value="1"/>
</dbReference>
<feature type="compositionally biased region" description="Polar residues" evidence="2">
    <location>
        <begin position="506"/>
        <end position="523"/>
    </location>
</feature>
<dbReference type="STRING" id="5098.A0A507QZD5"/>
<dbReference type="PANTHER" id="PTHR19321:SF41">
    <property type="entry name" value="FASCETTO-RELATED"/>
    <property type="match status" value="1"/>
</dbReference>
<keyword evidence="1" id="KW-0175">Coiled coil</keyword>
<sequence>MTVDTSYLTTQVNNIVSQLHGIFDEIGVPNHERDAREAELFNSLSETLNDHLRSVDNEKNKMIEEAEGLITAIRQMESSLIDERESGQYHLDLDGLEVSYPLNRCLVSLQEKHNTLSKLHQERFEQVKKLVEALESYSSHLESSFVSITLPPTTPGSSVPPSFDLSPSYVTALDEEFTRVYEEYFRRLSVVQSTSEEIIKLWAELGTPQAQTDSSIVKYYREAPEQLGLHESDLACLKSKRDKLLDEKKNRERKLKEIKTAVETLWDRFGVEEGDRKAFLAANRGCGLRIINEFEDELSRLNELKRQNLHLFVEDARCRLQELWDSLYFSEEEMLDFTPAFSDVCSDALLEAHEAEISRLEALKEQRAPTLHLIERHRNLVAEREALAASSQDASRLMARGNKGEKRDPGKLLREEKMRKRIAKELPKVEAELRKELEHWEDEYGRPFLVFGERYLDELTPVVAKPPPRSKTPSAPASASKINTVKQLPSRPASAMRAPPPPRSATKTPTGSVRRNQAPTKSPSKIPARVPLSNMPQGSNSPDRRPFASHTISGKMPSSRAPIPSRMRAMTVESKDERRGFALEPPRCASALSNSFVRSVTPEDVYDDHQRSFMSASSIFSQRSAQYSQSSQSSTSSIHSSLRGFPRPNPYLQRAPPPPAIRQTSGSSNSSTVNTATSGSENWETFDDASGSEADATEMYYAKVRSAQSKHFDGIHNTPFSGKLSKGIRSISPE</sequence>
<dbReference type="InterPro" id="IPR007145">
    <property type="entry name" value="MAP65_Ase1_PRC1"/>
</dbReference>
<feature type="compositionally biased region" description="Low complexity" evidence="2">
    <location>
        <begin position="664"/>
        <end position="680"/>
    </location>
</feature>
<evidence type="ECO:0000256" key="1">
    <source>
        <dbReference type="SAM" id="Coils"/>
    </source>
</evidence>
<feature type="region of interest" description="Disordered" evidence="2">
    <location>
        <begin position="462"/>
        <end position="585"/>
    </location>
</feature>
<evidence type="ECO:0000313" key="3">
    <source>
        <dbReference type="EMBL" id="TQB73490.1"/>
    </source>
</evidence>
<feature type="region of interest" description="Disordered" evidence="2">
    <location>
        <begin position="625"/>
        <end position="691"/>
    </location>
</feature>
<protein>
    <recommendedName>
        <fullName evidence="5">Anaphase spindle elongation protein 1</fullName>
    </recommendedName>
</protein>
<accession>A0A507QZD5</accession>
<proteinExistence type="predicted"/>
<evidence type="ECO:0000313" key="4">
    <source>
        <dbReference type="Proteomes" id="UP000319663"/>
    </source>
</evidence>
<dbReference type="GO" id="GO:1990023">
    <property type="term" value="C:mitotic spindle midzone"/>
    <property type="evidence" value="ECO:0007669"/>
    <property type="project" value="TreeGrafter"/>
</dbReference>
<dbReference type="PANTHER" id="PTHR19321">
    <property type="entry name" value="PROTEIN REGULATOR OF CYTOKINESIS 1 PRC1-RELATED"/>
    <property type="match status" value="1"/>
</dbReference>